<evidence type="ECO:0000256" key="4">
    <source>
        <dbReference type="ARBA" id="ARBA00023004"/>
    </source>
</evidence>
<organism evidence="9">
    <name type="scientific">Cellulosimicrobium sp. ES-005</name>
    <dbReference type="NCBI Taxonomy" id="3163031"/>
    <lineage>
        <taxon>Bacteria</taxon>
        <taxon>Bacillati</taxon>
        <taxon>Actinomycetota</taxon>
        <taxon>Actinomycetes</taxon>
        <taxon>Micrococcales</taxon>
        <taxon>Promicromonosporaceae</taxon>
        <taxon>Cellulosimicrobium</taxon>
    </lineage>
</organism>
<dbReference type="NCBIfam" id="TIGR02378">
    <property type="entry name" value="nirD_assim_sml"/>
    <property type="match status" value="1"/>
</dbReference>
<gene>
    <name evidence="9" type="primary">nirD</name>
    <name evidence="9" type="ORF">ABRQ22_14385</name>
</gene>
<dbReference type="Gene3D" id="2.102.10.10">
    <property type="entry name" value="Rieske [2Fe-2S] iron-sulphur domain"/>
    <property type="match status" value="1"/>
</dbReference>
<evidence type="ECO:0000256" key="3">
    <source>
        <dbReference type="ARBA" id="ARBA00023002"/>
    </source>
</evidence>
<dbReference type="PANTHER" id="PTHR40562">
    <property type="match status" value="1"/>
</dbReference>
<keyword evidence="6" id="KW-0534">Nitrate assimilation</keyword>
<dbReference type="AlphaFoldDB" id="A0AAU8FXJ1"/>
<dbReference type="EMBL" id="CP159290">
    <property type="protein sequence ID" value="XCH28786.1"/>
    <property type="molecule type" value="Genomic_DNA"/>
</dbReference>
<dbReference type="InterPro" id="IPR012748">
    <property type="entry name" value="Rieske-like_NirD"/>
</dbReference>
<dbReference type="InterPro" id="IPR036922">
    <property type="entry name" value="Rieske_2Fe-2S_sf"/>
</dbReference>
<dbReference type="InterPro" id="IPR017881">
    <property type="entry name" value="NirD"/>
</dbReference>
<evidence type="ECO:0000313" key="9">
    <source>
        <dbReference type="EMBL" id="XCH28786.1"/>
    </source>
</evidence>
<dbReference type="GO" id="GO:0046872">
    <property type="term" value="F:metal ion binding"/>
    <property type="evidence" value="ECO:0007669"/>
    <property type="project" value="UniProtKB-KW"/>
</dbReference>
<proteinExistence type="predicted"/>
<dbReference type="CDD" id="cd03529">
    <property type="entry name" value="Rieske_NirD"/>
    <property type="match status" value="1"/>
</dbReference>
<evidence type="ECO:0000256" key="2">
    <source>
        <dbReference type="ARBA" id="ARBA00022723"/>
    </source>
</evidence>
<evidence type="ECO:0000256" key="1">
    <source>
        <dbReference type="ARBA" id="ARBA00022714"/>
    </source>
</evidence>
<dbReference type="SUPFAM" id="SSF50022">
    <property type="entry name" value="ISP domain"/>
    <property type="match status" value="1"/>
</dbReference>
<dbReference type="PANTHER" id="PTHR40562:SF1">
    <property type="entry name" value="NITRITE REDUCTASE (NADH) SMALL SUBUNIT"/>
    <property type="match status" value="1"/>
</dbReference>
<sequence>MSVVSAEQAVPPGETTTSATTERERVCLLRDLLVERGVAALVGGVQVALFRLPDDTVRVVQQRDPFSGANVMSRGIVGTRGGVPTVAGPMYKQVFDLATGRCLEAAGYVPVQGLAPDLATWPAEVRDGVVHVGTRPLAAADPTADDVSDGAP</sequence>
<dbReference type="GO" id="GO:0042128">
    <property type="term" value="P:nitrate assimilation"/>
    <property type="evidence" value="ECO:0007669"/>
    <property type="project" value="UniProtKB-KW"/>
</dbReference>
<dbReference type="GO" id="GO:0051537">
    <property type="term" value="F:2 iron, 2 sulfur cluster binding"/>
    <property type="evidence" value="ECO:0007669"/>
    <property type="project" value="UniProtKB-KW"/>
</dbReference>
<keyword evidence="3" id="KW-0560">Oxidoreductase</keyword>
<dbReference type="RefSeq" id="WP_353707215.1">
    <property type="nucleotide sequence ID" value="NZ_CP159290.1"/>
</dbReference>
<keyword evidence="1" id="KW-0001">2Fe-2S</keyword>
<evidence type="ECO:0000256" key="6">
    <source>
        <dbReference type="ARBA" id="ARBA00023063"/>
    </source>
</evidence>
<dbReference type="PROSITE" id="PS51300">
    <property type="entry name" value="NIRD"/>
    <property type="match status" value="1"/>
</dbReference>
<feature type="domain" description="Rieske" evidence="8">
    <location>
        <begin position="24"/>
        <end position="132"/>
    </location>
</feature>
<keyword evidence="5" id="KW-0411">Iron-sulfur</keyword>
<reference evidence="9" key="1">
    <citation type="submission" date="2024-06" db="EMBL/GenBank/DDBJ databases">
        <title>Complete genome sequence of the cellulolytic actinobacterium, Cellulosimicrobium ES-005.</title>
        <authorList>
            <person name="Matthews C.T."/>
            <person name="Underwood K.D."/>
            <person name="Ghanchi K.M."/>
            <person name="Fields S.D."/>
            <person name="Gardner S.G."/>
        </authorList>
    </citation>
    <scope>NUCLEOTIDE SEQUENCE</scope>
    <source>
        <strain evidence="9">ES-005</strain>
    </source>
</reference>
<evidence type="ECO:0000259" key="8">
    <source>
        <dbReference type="PROSITE" id="PS51296"/>
    </source>
</evidence>
<dbReference type="PROSITE" id="PS51296">
    <property type="entry name" value="RIESKE"/>
    <property type="match status" value="1"/>
</dbReference>
<dbReference type="InterPro" id="IPR017941">
    <property type="entry name" value="Rieske_2Fe-2S"/>
</dbReference>
<evidence type="ECO:0000256" key="7">
    <source>
        <dbReference type="SAM" id="MobiDB-lite"/>
    </source>
</evidence>
<keyword evidence="4" id="KW-0408">Iron</keyword>
<name>A0AAU8FXJ1_9MICO</name>
<dbReference type="GO" id="GO:0008942">
    <property type="term" value="F:nitrite reductase [NAD(P)H] activity"/>
    <property type="evidence" value="ECO:0007669"/>
    <property type="project" value="InterPro"/>
</dbReference>
<protein>
    <submittedName>
        <fullName evidence="9">Nitrite reductase small subunit NirD</fullName>
    </submittedName>
</protein>
<accession>A0AAU8FXJ1</accession>
<dbReference type="GO" id="GO:0004497">
    <property type="term" value="F:monooxygenase activity"/>
    <property type="evidence" value="ECO:0007669"/>
    <property type="project" value="UniProtKB-ARBA"/>
</dbReference>
<feature type="region of interest" description="Disordered" evidence="7">
    <location>
        <begin position="1"/>
        <end position="21"/>
    </location>
</feature>
<dbReference type="GO" id="GO:0016705">
    <property type="term" value="F:oxidoreductase activity, acting on paired donors, with incorporation or reduction of molecular oxygen"/>
    <property type="evidence" value="ECO:0007669"/>
    <property type="project" value="UniProtKB-ARBA"/>
</dbReference>
<evidence type="ECO:0000256" key="5">
    <source>
        <dbReference type="ARBA" id="ARBA00023014"/>
    </source>
</evidence>
<dbReference type="Pfam" id="PF13806">
    <property type="entry name" value="Rieske_2"/>
    <property type="match status" value="1"/>
</dbReference>
<keyword evidence="2" id="KW-0479">Metal-binding</keyword>